<dbReference type="FunFam" id="3.90.230.10:FF:000014">
    <property type="entry name" value="Aminopeptidase P family protein"/>
    <property type="match status" value="1"/>
</dbReference>
<evidence type="ECO:0000259" key="4">
    <source>
        <dbReference type="Pfam" id="PF00557"/>
    </source>
</evidence>
<dbReference type="InterPro" id="IPR000994">
    <property type="entry name" value="Pept_M24"/>
</dbReference>
<dbReference type="PROSITE" id="PS00491">
    <property type="entry name" value="PROLINE_PEPTIDASE"/>
    <property type="match status" value="1"/>
</dbReference>
<dbReference type="InterPro" id="IPR001714">
    <property type="entry name" value="Pept_M24_MAP"/>
</dbReference>
<dbReference type="HOGENOM" id="CLU_017266_4_2_9"/>
<dbReference type="AlphaFoldDB" id="R4KFS7"/>
<evidence type="ECO:0000256" key="3">
    <source>
        <dbReference type="ARBA" id="ARBA00022801"/>
    </source>
</evidence>
<dbReference type="KEGG" id="dgi:Desgi_2627"/>
<evidence type="ECO:0000313" key="6">
    <source>
        <dbReference type="EMBL" id="AGL02033.1"/>
    </source>
</evidence>
<dbReference type="Pfam" id="PF01321">
    <property type="entry name" value="Creatinase_N"/>
    <property type="match status" value="1"/>
</dbReference>
<evidence type="ECO:0000256" key="1">
    <source>
        <dbReference type="ARBA" id="ARBA00008766"/>
    </source>
</evidence>
<dbReference type="PANTHER" id="PTHR46112:SF3">
    <property type="entry name" value="AMINOPEPTIDASE YPDF"/>
    <property type="match status" value="1"/>
</dbReference>
<dbReference type="GO" id="GO:0004177">
    <property type="term" value="F:aminopeptidase activity"/>
    <property type="evidence" value="ECO:0007669"/>
    <property type="project" value="UniProtKB-KW"/>
</dbReference>
<name>R4KFS7_9FIRM</name>
<keyword evidence="3" id="KW-0378">Hydrolase</keyword>
<dbReference type="RefSeq" id="WP_006521761.1">
    <property type="nucleotide sequence ID" value="NC_021184.1"/>
</dbReference>
<keyword evidence="6" id="KW-0031">Aminopeptidase</keyword>
<accession>R4KFS7</accession>
<dbReference type="Pfam" id="PF00557">
    <property type="entry name" value="Peptidase_M24"/>
    <property type="match status" value="1"/>
</dbReference>
<dbReference type="Gene3D" id="3.40.350.10">
    <property type="entry name" value="Creatinase/prolidase N-terminal domain"/>
    <property type="match status" value="1"/>
</dbReference>
<protein>
    <submittedName>
        <fullName evidence="6">Xaa-Pro aminopeptidase</fullName>
    </submittedName>
</protein>
<evidence type="ECO:0000259" key="5">
    <source>
        <dbReference type="Pfam" id="PF01321"/>
    </source>
</evidence>
<dbReference type="InterPro" id="IPR029149">
    <property type="entry name" value="Creatin/AminoP/Spt16_N"/>
</dbReference>
<dbReference type="STRING" id="767817.Desgi_2627"/>
<dbReference type="GO" id="GO:0046872">
    <property type="term" value="F:metal ion binding"/>
    <property type="evidence" value="ECO:0007669"/>
    <property type="project" value="UniProtKB-KW"/>
</dbReference>
<evidence type="ECO:0000313" key="7">
    <source>
        <dbReference type="Proteomes" id="UP000013520"/>
    </source>
</evidence>
<dbReference type="InterPro" id="IPR001131">
    <property type="entry name" value="Peptidase_M24B_aminopep-P_CS"/>
</dbReference>
<dbReference type="PANTHER" id="PTHR46112">
    <property type="entry name" value="AMINOPEPTIDASE"/>
    <property type="match status" value="1"/>
</dbReference>
<keyword evidence="6" id="KW-0645">Protease</keyword>
<dbReference type="PRINTS" id="PR00599">
    <property type="entry name" value="MAPEPTIDASE"/>
</dbReference>
<dbReference type="Gene3D" id="3.90.230.10">
    <property type="entry name" value="Creatinase/methionine aminopeptidase superfamily"/>
    <property type="match status" value="1"/>
</dbReference>
<proteinExistence type="inferred from homology"/>
<gene>
    <name evidence="6" type="ORF">Desgi_2627</name>
</gene>
<dbReference type="eggNOG" id="COG0006">
    <property type="taxonomic scope" value="Bacteria"/>
</dbReference>
<dbReference type="InterPro" id="IPR036005">
    <property type="entry name" value="Creatinase/aminopeptidase-like"/>
</dbReference>
<reference evidence="6 7" key="1">
    <citation type="submission" date="2012-01" db="EMBL/GenBank/DDBJ databases">
        <title>Complete sequence of Desulfotomaculum gibsoniae DSM 7213.</title>
        <authorList>
            <consortium name="US DOE Joint Genome Institute"/>
            <person name="Lucas S."/>
            <person name="Han J."/>
            <person name="Lapidus A."/>
            <person name="Cheng J.-F."/>
            <person name="Goodwin L."/>
            <person name="Pitluck S."/>
            <person name="Peters L."/>
            <person name="Ovchinnikova G."/>
            <person name="Teshima H."/>
            <person name="Detter J.C."/>
            <person name="Han C."/>
            <person name="Tapia R."/>
            <person name="Land M."/>
            <person name="Hauser L."/>
            <person name="Kyrpides N."/>
            <person name="Ivanova N."/>
            <person name="Pagani I."/>
            <person name="Parshina S."/>
            <person name="Plugge C."/>
            <person name="Muyzer G."/>
            <person name="Kuever J."/>
            <person name="Ivanova A."/>
            <person name="Nazina T."/>
            <person name="Klenk H.-P."/>
            <person name="Brambilla E."/>
            <person name="Spring S."/>
            <person name="Stams A.F."/>
            <person name="Woyke T."/>
        </authorList>
    </citation>
    <scope>NUCLEOTIDE SEQUENCE [LARGE SCALE GENOMIC DNA]</scope>
    <source>
        <strain evidence="6 7">DSM 7213</strain>
    </source>
</reference>
<keyword evidence="2" id="KW-0479">Metal-binding</keyword>
<organism evidence="6 7">
    <name type="scientific">Desulfoscipio gibsoniae DSM 7213</name>
    <dbReference type="NCBI Taxonomy" id="767817"/>
    <lineage>
        <taxon>Bacteria</taxon>
        <taxon>Bacillati</taxon>
        <taxon>Bacillota</taxon>
        <taxon>Clostridia</taxon>
        <taxon>Eubacteriales</taxon>
        <taxon>Desulfallaceae</taxon>
        <taxon>Desulfoscipio</taxon>
    </lineage>
</organism>
<feature type="domain" description="Creatinase N-terminal" evidence="5">
    <location>
        <begin position="4"/>
        <end position="129"/>
    </location>
</feature>
<feature type="domain" description="Peptidase M24" evidence="4">
    <location>
        <begin position="137"/>
        <end position="338"/>
    </location>
</feature>
<dbReference type="SUPFAM" id="SSF53092">
    <property type="entry name" value="Creatinase/prolidase N-terminal domain"/>
    <property type="match status" value="1"/>
</dbReference>
<dbReference type="InterPro" id="IPR050659">
    <property type="entry name" value="Peptidase_M24B"/>
</dbReference>
<dbReference type="CDD" id="cd01092">
    <property type="entry name" value="APP-like"/>
    <property type="match status" value="1"/>
</dbReference>
<keyword evidence="7" id="KW-1185">Reference proteome</keyword>
<dbReference type="Proteomes" id="UP000013520">
    <property type="component" value="Chromosome"/>
</dbReference>
<evidence type="ECO:0000256" key="2">
    <source>
        <dbReference type="ARBA" id="ARBA00022723"/>
    </source>
</evidence>
<comment type="similarity">
    <text evidence="1">Belongs to the peptidase M24B family.</text>
</comment>
<sequence length="356" mass="39100">MQTRVNKVAGFLKDYAMDALLVMQPENRFYLSGFTGDAGALLVTAGQSYIITDFRFIEQAREQSPHLELIKMETTLADALVDMAGRLNLHVLGFEADYISYKFYDTLHKKLGEVSLRPVEGIIEQLRLIKDKNELETIQRSMALLDEGFKYICSFIKPGISEREVALELEMFMRYRGAEKTAFPFIVASGPRAALPHGVASAKTINTGDVVTLDFGVVVDNYNSDMTRTISLGSPSNQIKQIYNIVLEAQLAGLVAVRAGVAASAVDKAAREVIASYGYGEYFGHSTGHGVGLAVHEGPRLSLRDDTVLQEGMVVTIEPGIYLPGTGGVRIEDSVIVEKEGCRLLTKSPKDRLIEL</sequence>
<dbReference type="SUPFAM" id="SSF55920">
    <property type="entry name" value="Creatinase/aminopeptidase"/>
    <property type="match status" value="1"/>
</dbReference>
<dbReference type="InterPro" id="IPR000587">
    <property type="entry name" value="Creatinase_N"/>
</dbReference>
<dbReference type="GO" id="GO:0008235">
    <property type="term" value="F:metalloexopeptidase activity"/>
    <property type="evidence" value="ECO:0007669"/>
    <property type="project" value="UniProtKB-ARBA"/>
</dbReference>
<dbReference type="OrthoDB" id="9806388at2"/>
<dbReference type="EMBL" id="CP003273">
    <property type="protein sequence ID" value="AGL02033.1"/>
    <property type="molecule type" value="Genomic_DNA"/>
</dbReference>